<dbReference type="EMBL" id="BRXU01000001">
    <property type="protein sequence ID" value="GLC48498.1"/>
    <property type="molecule type" value="Genomic_DNA"/>
</dbReference>
<dbReference type="InterPro" id="IPR029375">
    <property type="entry name" value="CFAP141"/>
</dbReference>
<sequence length="111" mass="12445">MSYVPKNVRDTAAKNDHYAKLAKEQAQAIHGSVLTHWAERDRKREPVNTLRGATMTLQATKAGERDAGIKAGLATVKAARQARLKELYEREALMYEEELNARGLSLVKPRD</sequence>
<reference evidence="1 2" key="1">
    <citation type="journal article" date="2023" name="Commun. Biol.">
        <title>Reorganization of the ancestral sex-determining regions during the evolution of trioecy in Pleodorina starrii.</title>
        <authorList>
            <person name="Takahashi K."/>
            <person name="Suzuki S."/>
            <person name="Kawai-Toyooka H."/>
            <person name="Yamamoto K."/>
            <person name="Hamaji T."/>
            <person name="Ootsuki R."/>
            <person name="Yamaguchi H."/>
            <person name="Kawachi M."/>
            <person name="Higashiyama T."/>
            <person name="Nozaki H."/>
        </authorList>
    </citation>
    <scope>NUCLEOTIDE SEQUENCE [LARGE SCALE GENOMIC DNA]</scope>
    <source>
        <strain evidence="1 2">NIES-4479</strain>
    </source>
</reference>
<organism evidence="1 2">
    <name type="scientific">Pleodorina starrii</name>
    <dbReference type="NCBI Taxonomy" id="330485"/>
    <lineage>
        <taxon>Eukaryota</taxon>
        <taxon>Viridiplantae</taxon>
        <taxon>Chlorophyta</taxon>
        <taxon>core chlorophytes</taxon>
        <taxon>Chlorophyceae</taxon>
        <taxon>CS clade</taxon>
        <taxon>Chlamydomonadales</taxon>
        <taxon>Volvocaceae</taxon>
        <taxon>Pleodorina</taxon>
    </lineage>
</organism>
<dbReference type="OrthoDB" id="528419at2759"/>
<dbReference type="AlphaFoldDB" id="A0A9W6BAI8"/>
<evidence type="ECO:0000313" key="2">
    <source>
        <dbReference type="Proteomes" id="UP001165080"/>
    </source>
</evidence>
<dbReference type="Proteomes" id="UP001165080">
    <property type="component" value="Unassembled WGS sequence"/>
</dbReference>
<gene>
    <name evidence="1" type="primary">PLEST001042</name>
    <name evidence="1" type="ORF">PLESTB_000104500</name>
</gene>
<evidence type="ECO:0000313" key="1">
    <source>
        <dbReference type="EMBL" id="GLC48498.1"/>
    </source>
</evidence>
<dbReference type="Pfam" id="PF15104">
    <property type="entry name" value="CFAP141"/>
    <property type="match status" value="1"/>
</dbReference>
<accession>A0A9W6BAI8</accession>
<protein>
    <submittedName>
        <fullName evidence="1">Uncharacterized protein</fullName>
    </submittedName>
</protein>
<keyword evidence="2" id="KW-1185">Reference proteome</keyword>
<comment type="caution">
    <text evidence="1">The sequence shown here is derived from an EMBL/GenBank/DDBJ whole genome shotgun (WGS) entry which is preliminary data.</text>
</comment>
<name>A0A9W6BAI8_9CHLO</name>
<proteinExistence type="predicted"/>